<evidence type="ECO:0000256" key="5">
    <source>
        <dbReference type="ARBA" id="ARBA00022839"/>
    </source>
</evidence>
<keyword evidence="12" id="KW-1185">Reference proteome</keyword>
<dbReference type="GO" id="GO:0006310">
    <property type="term" value="P:DNA recombination"/>
    <property type="evidence" value="ECO:0007669"/>
    <property type="project" value="InterPro"/>
</dbReference>
<feature type="domain" description="Single-stranded-DNA-specific exonuclease RecJ C-terminal" evidence="9">
    <location>
        <begin position="568"/>
        <end position="771"/>
    </location>
</feature>
<dbReference type="InterPro" id="IPR004610">
    <property type="entry name" value="RecJ"/>
</dbReference>
<keyword evidence="3" id="KW-0540">Nuclease</keyword>
<feature type="coiled-coil region" evidence="6">
    <location>
        <begin position="300"/>
        <end position="334"/>
    </location>
</feature>
<dbReference type="InterPro" id="IPR041122">
    <property type="entry name" value="RecJ_OB"/>
</dbReference>
<reference evidence="11 12" key="1">
    <citation type="submission" date="2018-06" db="EMBL/GenBank/DDBJ databases">
        <title>Genomic Encyclopedia of Type Strains, Phase III (KMG-III): the genomes of soil and plant-associated and newly described type strains.</title>
        <authorList>
            <person name="Whitman W."/>
        </authorList>
    </citation>
    <scope>NUCLEOTIDE SEQUENCE [LARGE SCALE GENOMIC DNA]</scope>
    <source>
        <strain evidence="11 12">CGMCC 1.8979</strain>
    </source>
</reference>
<dbReference type="Pfam" id="PF17768">
    <property type="entry name" value="RecJ_OB"/>
    <property type="match status" value="1"/>
</dbReference>
<proteinExistence type="inferred from homology"/>
<dbReference type="Gene3D" id="3.10.310.30">
    <property type="match status" value="1"/>
</dbReference>
<evidence type="ECO:0000313" key="11">
    <source>
        <dbReference type="EMBL" id="RAK17311.1"/>
    </source>
</evidence>
<dbReference type="NCBIfam" id="TIGR00644">
    <property type="entry name" value="recJ"/>
    <property type="match status" value="1"/>
</dbReference>
<dbReference type="InterPro" id="IPR018779">
    <property type="entry name" value="RecJ_C"/>
</dbReference>
<dbReference type="RefSeq" id="WP_111645906.1">
    <property type="nucleotide sequence ID" value="NZ_QLMH01000012.1"/>
</dbReference>
<dbReference type="GO" id="GO:0006281">
    <property type="term" value="P:DNA repair"/>
    <property type="evidence" value="ECO:0007669"/>
    <property type="project" value="InterPro"/>
</dbReference>
<name>A0A327YA52_9BACL</name>
<comment type="caution">
    <text evidence="11">The sequence shown here is derived from an EMBL/GenBank/DDBJ whole genome shotgun (WGS) entry which is preliminary data.</text>
</comment>
<dbReference type="PANTHER" id="PTHR30255:SF2">
    <property type="entry name" value="SINGLE-STRANDED-DNA-SPECIFIC EXONUCLEASE RECJ"/>
    <property type="match status" value="1"/>
</dbReference>
<dbReference type="Pfam" id="PF10141">
    <property type="entry name" value="ssDNA-exonuc_C"/>
    <property type="match status" value="1"/>
</dbReference>
<dbReference type="Gene3D" id="3.90.1640.30">
    <property type="match status" value="1"/>
</dbReference>
<dbReference type="GO" id="GO:0008409">
    <property type="term" value="F:5'-3' exonuclease activity"/>
    <property type="evidence" value="ECO:0007669"/>
    <property type="project" value="InterPro"/>
</dbReference>
<dbReference type="PANTHER" id="PTHR30255">
    <property type="entry name" value="SINGLE-STRANDED-DNA-SPECIFIC EXONUCLEASE RECJ"/>
    <property type="match status" value="1"/>
</dbReference>
<dbReference type="OrthoDB" id="9809852at2"/>
<evidence type="ECO:0000313" key="12">
    <source>
        <dbReference type="Proteomes" id="UP000248555"/>
    </source>
</evidence>
<dbReference type="InterPro" id="IPR051673">
    <property type="entry name" value="SSDNA_exonuclease_RecJ"/>
</dbReference>
<feature type="domain" description="RecJ OB" evidence="10">
    <location>
        <begin position="455"/>
        <end position="561"/>
    </location>
</feature>
<accession>A0A327YA52</accession>
<evidence type="ECO:0000256" key="2">
    <source>
        <dbReference type="ARBA" id="ARBA00019841"/>
    </source>
</evidence>
<feature type="domain" description="DHHA1" evidence="8">
    <location>
        <begin position="346"/>
        <end position="441"/>
    </location>
</feature>
<dbReference type="EMBL" id="QLMH01000012">
    <property type="protein sequence ID" value="RAK17311.1"/>
    <property type="molecule type" value="Genomic_DNA"/>
</dbReference>
<gene>
    <name evidence="11" type="ORF">B0I26_11230</name>
</gene>
<protein>
    <recommendedName>
        <fullName evidence="2">Single-stranded-DNA-specific exonuclease RecJ</fullName>
    </recommendedName>
</protein>
<evidence type="ECO:0000256" key="4">
    <source>
        <dbReference type="ARBA" id="ARBA00022801"/>
    </source>
</evidence>
<evidence type="ECO:0000259" key="8">
    <source>
        <dbReference type="Pfam" id="PF02272"/>
    </source>
</evidence>
<keyword evidence="5 11" id="KW-0269">Exonuclease</keyword>
<evidence type="ECO:0000259" key="7">
    <source>
        <dbReference type="Pfam" id="PF01368"/>
    </source>
</evidence>
<keyword evidence="4" id="KW-0378">Hydrolase</keyword>
<dbReference type="SUPFAM" id="SSF64182">
    <property type="entry name" value="DHH phosphoesterases"/>
    <property type="match status" value="1"/>
</dbReference>
<dbReference type="InterPro" id="IPR038763">
    <property type="entry name" value="DHH_sf"/>
</dbReference>
<evidence type="ECO:0000256" key="3">
    <source>
        <dbReference type="ARBA" id="ARBA00022722"/>
    </source>
</evidence>
<evidence type="ECO:0000256" key="6">
    <source>
        <dbReference type="SAM" id="Coils"/>
    </source>
</evidence>
<dbReference type="Pfam" id="PF01368">
    <property type="entry name" value="DHH"/>
    <property type="match status" value="1"/>
</dbReference>
<sequence>MLTSKTRWAVKSPDIEKVNKIAEALNIAPLVAALLVNRGVDTVEAAEAFLYVEKQSFHDPFLLDGMDRAVERIHQAIAAQEKILVFGDYDADGVSSTTVMVSALRELGASVDFYIPNRFTEGYGPNEQAFRWAKEGGFSLIITVDTGIAALNEAELAQQLGMDLIITDHHEPGPILPEAYAIIHPKKPGSTYPFKELAGVGVAFKVAHALLGRVPYHLLDVAVIGTIADLVPLLGENRLLASLGLRALQTTERVGLKALIKQCGVSMDQLNEDTVGFMIGPRINAAGRLGTADPAVHLLMTEDEEEAEMLAEEIDALNKERQQLVNEMAEEAIKIVESHYPPKDNAVLVVAKEGWNPGIIGIVASRLVEVFYRPTIVLSIDKEKGLAKGSARSIPGFDLFASLSTCRDILPHFGGHPMAAGMTLSIEHIDELRTRLNSLANELLTEEDFTPITQVDIKCSLADISLKTVEQLQMLAPFGIENPKPKVLIEDVAIQMLRRVGAAQSHLKAVFEQDGATIDSIGFGYGYLQEEIAPHSKVSIVGELSINEWNHFRKPQLLIHDVSVKEWQLFDIRGMRHIHSFLLSLPKEKRMLIAFQQETTEELPLRELKQEVCYIDSLEHAKKVELKNKYAVLLDLPPSSEMIKVLLTPSLPERIYALFYQRENHFFSTMPTRDHFKWLYLFLMKRSPFDLARYGDDLARSRGWTKETIHFMVKVFLELGFVTMENGIVMLTNNPNKRDLTESPTYCFKQAQLELENIFLYSSYQQLKRWFDEIKGSLHYEEAKIDGFKTIRHNCT</sequence>
<dbReference type="InterPro" id="IPR003156">
    <property type="entry name" value="DHHA1_dom"/>
</dbReference>
<dbReference type="Proteomes" id="UP000248555">
    <property type="component" value="Unassembled WGS sequence"/>
</dbReference>
<evidence type="ECO:0000256" key="1">
    <source>
        <dbReference type="ARBA" id="ARBA00005915"/>
    </source>
</evidence>
<feature type="domain" description="DDH" evidence="7">
    <location>
        <begin position="82"/>
        <end position="226"/>
    </location>
</feature>
<organism evidence="11 12">
    <name type="scientific">Paranoxybacillus vitaminiphilus</name>
    <dbReference type="NCBI Taxonomy" id="581036"/>
    <lineage>
        <taxon>Bacteria</taxon>
        <taxon>Bacillati</taxon>
        <taxon>Bacillota</taxon>
        <taxon>Bacilli</taxon>
        <taxon>Bacillales</taxon>
        <taxon>Anoxybacillaceae</taxon>
        <taxon>Paranoxybacillus</taxon>
    </lineage>
</organism>
<comment type="similarity">
    <text evidence="1">Belongs to the RecJ family.</text>
</comment>
<dbReference type="GO" id="GO:0003676">
    <property type="term" value="F:nucleic acid binding"/>
    <property type="evidence" value="ECO:0007669"/>
    <property type="project" value="InterPro"/>
</dbReference>
<dbReference type="AlphaFoldDB" id="A0A327YA52"/>
<evidence type="ECO:0000259" key="9">
    <source>
        <dbReference type="Pfam" id="PF10141"/>
    </source>
</evidence>
<dbReference type="Pfam" id="PF02272">
    <property type="entry name" value="DHHA1"/>
    <property type="match status" value="1"/>
</dbReference>
<evidence type="ECO:0000259" key="10">
    <source>
        <dbReference type="Pfam" id="PF17768"/>
    </source>
</evidence>
<dbReference type="InterPro" id="IPR001667">
    <property type="entry name" value="DDH_dom"/>
</dbReference>
<keyword evidence="6" id="KW-0175">Coiled coil</keyword>